<evidence type="ECO:0000313" key="5">
    <source>
        <dbReference type="Proteomes" id="UP000077824"/>
    </source>
</evidence>
<dbReference type="InterPro" id="IPR051398">
    <property type="entry name" value="Polysacch_Deacetylase"/>
</dbReference>
<evidence type="ECO:0000259" key="3">
    <source>
        <dbReference type="Pfam" id="PF01522"/>
    </source>
</evidence>
<dbReference type="InterPro" id="IPR011330">
    <property type="entry name" value="Glyco_hydro/deAcase_b/a-brl"/>
</dbReference>
<dbReference type="PANTHER" id="PTHR34216">
    <property type="match status" value="1"/>
</dbReference>
<name>A0A172XRZ5_9FLAO</name>
<dbReference type="OrthoDB" id="1446101at2"/>
<dbReference type="SUPFAM" id="SSF88713">
    <property type="entry name" value="Glycoside hydrolase/deacetylase"/>
    <property type="match status" value="1"/>
</dbReference>
<keyword evidence="2" id="KW-0732">Signal</keyword>
<dbReference type="EMBL" id="CP015199">
    <property type="protein sequence ID" value="ANF49650.1"/>
    <property type="molecule type" value="Genomic_DNA"/>
</dbReference>
<organism evidence="4 5">
    <name type="scientific">Chryseobacterium glaciei</name>
    <dbReference type="NCBI Taxonomy" id="1685010"/>
    <lineage>
        <taxon>Bacteria</taxon>
        <taxon>Pseudomonadati</taxon>
        <taxon>Bacteroidota</taxon>
        <taxon>Flavobacteriia</taxon>
        <taxon>Flavobacteriales</taxon>
        <taxon>Weeksellaceae</taxon>
        <taxon>Chryseobacterium group</taxon>
        <taxon>Chryseobacterium</taxon>
    </lineage>
</organism>
<protein>
    <recommendedName>
        <fullName evidence="3">NodB homology domain-containing protein</fullName>
    </recommendedName>
</protein>
<dbReference type="Proteomes" id="UP000077824">
    <property type="component" value="Chromosome"/>
</dbReference>
<gene>
    <name evidence="4" type="ORF">A0O34_03430</name>
</gene>
<feature type="domain" description="NodB homology" evidence="3">
    <location>
        <begin position="82"/>
        <end position="247"/>
    </location>
</feature>
<accession>A0A172XRZ5</accession>
<keyword evidence="5" id="KW-1185">Reference proteome</keyword>
<dbReference type="AlphaFoldDB" id="A0A172XRZ5"/>
<dbReference type="STRING" id="1685010.A0O34_03430"/>
<dbReference type="GO" id="GO:0005576">
    <property type="term" value="C:extracellular region"/>
    <property type="evidence" value="ECO:0007669"/>
    <property type="project" value="UniProtKB-SubCell"/>
</dbReference>
<comment type="subcellular location">
    <subcellularLocation>
        <location evidence="1">Secreted</location>
    </subcellularLocation>
</comment>
<dbReference type="Pfam" id="PF01522">
    <property type="entry name" value="Polysacc_deac_1"/>
    <property type="match status" value="1"/>
</dbReference>
<proteinExistence type="predicted"/>
<dbReference type="GO" id="GO:0005975">
    <property type="term" value="P:carbohydrate metabolic process"/>
    <property type="evidence" value="ECO:0007669"/>
    <property type="project" value="InterPro"/>
</dbReference>
<dbReference type="CDD" id="cd10918">
    <property type="entry name" value="CE4_NodB_like_5s_6s"/>
    <property type="match status" value="1"/>
</dbReference>
<dbReference type="KEGG" id="chh:A0O34_03430"/>
<sequence length="332" mass="38981">MKEQIINLLANFVGNDIEKSFPLPYFLPVYHCVSDENSPHLNHIINYKNVKQFEQDLDYLSKYFQFVNWGEFKDFINGNFTPKNKITLLTFDDGFREFYDVVVPILERKGIYAVNFINPAFIDNKDLMFRCKASLIINEIEKNKEISPEIYNILQFNSDSKSEIKQKILQLNYHKTETLDKLTEVLEININSFLKEQKPYLSFDQLKSLTQKGFGISSHSWDHPLYNELSLSEKLETTSKTFDYLKNNDFLYESFAFPFTDFGVEKAFFDELFKNKEMFCTFGSAGIKLDSVSKNLQRIPMETGENAETILKKEITYYQLKGIVNKNKILRK</sequence>
<evidence type="ECO:0000313" key="4">
    <source>
        <dbReference type="EMBL" id="ANF49650.1"/>
    </source>
</evidence>
<evidence type="ECO:0000256" key="2">
    <source>
        <dbReference type="ARBA" id="ARBA00022729"/>
    </source>
</evidence>
<dbReference type="RefSeq" id="WP_066751195.1">
    <property type="nucleotide sequence ID" value="NZ_CP015199.1"/>
</dbReference>
<dbReference type="PANTHER" id="PTHR34216:SF3">
    <property type="entry name" value="POLY-BETA-1,6-N-ACETYL-D-GLUCOSAMINE N-DEACETYLASE"/>
    <property type="match status" value="1"/>
</dbReference>
<dbReference type="InterPro" id="IPR002509">
    <property type="entry name" value="NODB_dom"/>
</dbReference>
<reference evidence="4 5" key="1">
    <citation type="submission" date="2016-04" db="EMBL/GenBank/DDBJ databases">
        <title>Complete Genome Sequence of Chryseobacterium sp. IHBB 10212.</title>
        <authorList>
            <person name="Pal M."/>
            <person name="Swarnkar M.K."/>
            <person name="Kaushal K."/>
            <person name="Chhibber S."/>
            <person name="Singh A.K."/>
            <person name="Gulati A."/>
        </authorList>
    </citation>
    <scope>NUCLEOTIDE SEQUENCE [LARGE SCALE GENOMIC DNA]</scope>
    <source>
        <strain evidence="4 5">IHBB 10212</strain>
    </source>
</reference>
<dbReference type="Gene3D" id="3.20.20.370">
    <property type="entry name" value="Glycoside hydrolase/deacetylase"/>
    <property type="match status" value="1"/>
</dbReference>
<evidence type="ECO:0000256" key="1">
    <source>
        <dbReference type="ARBA" id="ARBA00004613"/>
    </source>
</evidence>
<dbReference type="GO" id="GO:0016810">
    <property type="term" value="F:hydrolase activity, acting on carbon-nitrogen (but not peptide) bonds"/>
    <property type="evidence" value="ECO:0007669"/>
    <property type="project" value="InterPro"/>
</dbReference>